<feature type="region of interest" description="Disordered" evidence="2">
    <location>
        <begin position="288"/>
        <end position="314"/>
    </location>
</feature>
<dbReference type="SUPFAM" id="SSF52972">
    <property type="entry name" value="ITPase-like"/>
    <property type="match status" value="1"/>
</dbReference>
<dbReference type="InterPro" id="IPR032675">
    <property type="entry name" value="LRR_dom_sf"/>
</dbReference>
<proteinExistence type="predicted"/>
<gene>
    <name evidence="3" type="ORF">C2845_PM09G16580</name>
</gene>
<evidence type="ECO:0000313" key="4">
    <source>
        <dbReference type="Proteomes" id="UP000275267"/>
    </source>
</evidence>
<feature type="compositionally biased region" description="Low complexity" evidence="2">
    <location>
        <begin position="45"/>
        <end position="55"/>
    </location>
</feature>
<dbReference type="GO" id="GO:0047429">
    <property type="term" value="F:nucleoside triphosphate diphosphatase activity"/>
    <property type="evidence" value="ECO:0007669"/>
    <property type="project" value="InterPro"/>
</dbReference>
<feature type="compositionally biased region" description="Basic and acidic residues" evidence="2">
    <location>
        <begin position="291"/>
        <end position="307"/>
    </location>
</feature>
<name>A0A3L6S3H1_PANMI</name>
<dbReference type="EMBL" id="PQIB02000006">
    <property type="protein sequence ID" value="RLN13159.1"/>
    <property type="molecule type" value="Genomic_DNA"/>
</dbReference>
<evidence type="ECO:0000256" key="1">
    <source>
        <dbReference type="ARBA" id="ARBA00022801"/>
    </source>
</evidence>
<dbReference type="PANTHER" id="PTHR43213:SF3">
    <property type="entry name" value="MAF-LIKE PROTEIN, EXPRESSED"/>
    <property type="match status" value="1"/>
</dbReference>
<dbReference type="Gene3D" id="3.90.950.10">
    <property type="match status" value="1"/>
</dbReference>
<feature type="region of interest" description="Disordered" evidence="2">
    <location>
        <begin position="18"/>
        <end position="101"/>
    </location>
</feature>
<dbReference type="Proteomes" id="UP000275267">
    <property type="component" value="Unassembled WGS sequence"/>
</dbReference>
<feature type="compositionally biased region" description="Basic and acidic residues" evidence="2">
    <location>
        <begin position="26"/>
        <end position="41"/>
    </location>
</feature>
<dbReference type="Pfam" id="PF02545">
    <property type="entry name" value="Maf"/>
    <property type="match status" value="1"/>
</dbReference>
<accession>A0A3L6S3H1</accession>
<dbReference type="InterPro" id="IPR003697">
    <property type="entry name" value="Maf-like"/>
</dbReference>
<sequence length="314" mass="33508">MAAFPAWAGAARLVRLGAEQAQRSGMGRDSRSGSARAERRGRSGSGEVRVRSSAGRWGGADASVERASTRRRLRSEGAESKGRGGAARSRRGGVQREGPATLPRLLTRSPAVSKLALKCNRRAESVDDLALALVADRLGPGLRRLKLRSLRVVTDDGVTVLAAAAGANLCMLTVGSCYFGAKGIEAVLRSCLHLEELAPCFLQQYLKIILGSSSPPRPEILTDMGYNFTVMCADIDEKAIRKGKPEELVKALAEAKAEAIKLKLHDDCGSNSYQTTLLITSDQPILHAGKGHGEQRGDTGKATECRRSQGIYQG</sequence>
<keyword evidence="1" id="KW-0378">Hydrolase</keyword>
<dbReference type="AlphaFoldDB" id="A0A3L6S3H1"/>
<comment type="caution">
    <text evidence="3">The sequence shown here is derived from an EMBL/GenBank/DDBJ whole genome shotgun (WGS) entry which is preliminary data.</text>
</comment>
<keyword evidence="4" id="KW-1185">Reference proteome</keyword>
<dbReference type="PANTHER" id="PTHR43213">
    <property type="entry name" value="BIFUNCTIONAL DTTP/UTP PYROPHOSPHATASE/METHYLTRANSFERASE PROTEIN-RELATED"/>
    <property type="match status" value="1"/>
</dbReference>
<feature type="compositionally biased region" description="Basic and acidic residues" evidence="2">
    <location>
        <begin position="63"/>
        <end position="82"/>
    </location>
</feature>
<dbReference type="STRING" id="4540.A0A3L6S3H1"/>
<dbReference type="Gene3D" id="3.80.10.10">
    <property type="entry name" value="Ribonuclease Inhibitor"/>
    <property type="match status" value="1"/>
</dbReference>
<protein>
    <submittedName>
        <fullName evidence="3">F-box protein</fullName>
    </submittedName>
</protein>
<organism evidence="3 4">
    <name type="scientific">Panicum miliaceum</name>
    <name type="common">Proso millet</name>
    <name type="synonym">Broomcorn millet</name>
    <dbReference type="NCBI Taxonomy" id="4540"/>
    <lineage>
        <taxon>Eukaryota</taxon>
        <taxon>Viridiplantae</taxon>
        <taxon>Streptophyta</taxon>
        <taxon>Embryophyta</taxon>
        <taxon>Tracheophyta</taxon>
        <taxon>Spermatophyta</taxon>
        <taxon>Magnoliopsida</taxon>
        <taxon>Liliopsida</taxon>
        <taxon>Poales</taxon>
        <taxon>Poaceae</taxon>
        <taxon>PACMAD clade</taxon>
        <taxon>Panicoideae</taxon>
        <taxon>Panicodae</taxon>
        <taxon>Paniceae</taxon>
        <taxon>Panicinae</taxon>
        <taxon>Panicum</taxon>
        <taxon>Panicum sect. Panicum</taxon>
    </lineage>
</organism>
<evidence type="ECO:0000313" key="3">
    <source>
        <dbReference type="EMBL" id="RLN13159.1"/>
    </source>
</evidence>
<dbReference type="OrthoDB" id="692454at2759"/>
<reference evidence="4" key="1">
    <citation type="journal article" date="2019" name="Nat. Commun.">
        <title>The genome of broomcorn millet.</title>
        <authorList>
            <person name="Zou C."/>
            <person name="Miki D."/>
            <person name="Li D."/>
            <person name="Tang Q."/>
            <person name="Xiao L."/>
            <person name="Rajput S."/>
            <person name="Deng P."/>
            <person name="Jia W."/>
            <person name="Huang R."/>
            <person name="Zhang M."/>
            <person name="Sun Y."/>
            <person name="Hu J."/>
            <person name="Fu X."/>
            <person name="Schnable P.S."/>
            <person name="Li F."/>
            <person name="Zhang H."/>
            <person name="Feng B."/>
            <person name="Zhu X."/>
            <person name="Liu R."/>
            <person name="Schnable J.C."/>
            <person name="Zhu J.-K."/>
            <person name="Zhang H."/>
        </authorList>
    </citation>
    <scope>NUCLEOTIDE SEQUENCE [LARGE SCALE GENOMIC DNA]</scope>
</reference>
<dbReference type="InterPro" id="IPR029001">
    <property type="entry name" value="ITPase-like_fam"/>
</dbReference>
<evidence type="ECO:0000256" key="2">
    <source>
        <dbReference type="SAM" id="MobiDB-lite"/>
    </source>
</evidence>